<organism evidence="3 4">
    <name type="scientific">Candidatus Protofrankia datiscae</name>
    <dbReference type="NCBI Taxonomy" id="2716812"/>
    <lineage>
        <taxon>Bacteria</taxon>
        <taxon>Bacillati</taxon>
        <taxon>Actinomycetota</taxon>
        <taxon>Actinomycetes</taxon>
        <taxon>Frankiales</taxon>
        <taxon>Frankiaceae</taxon>
        <taxon>Protofrankia</taxon>
    </lineage>
</organism>
<dbReference type="Gene3D" id="3.40.1620.10">
    <property type="entry name" value="YefM-like domain"/>
    <property type="match status" value="1"/>
</dbReference>
<name>F8B3M1_9ACTN</name>
<sequence>MSWQVQEAKQRFSEMLRAVAQDGPQTISRHGQDAFVVIDIEEYRRLKGRQRDLKSVLTGPPYFTDEMSGIMDDIERARRTEAQRDLDLWEVDESETDRPGEAQ</sequence>
<dbReference type="SUPFAM" id="SSF143120">
    <property type="entry name" value="YefM-like"/>
    <property type="match status" value="1"/>
</dbReference>
<protein>
    <recommendedName>
        <fullName evidence="2">Antitoxin</fullName>
    </recommendedName>
</protein>
<dbReference type="PANTHER" id="PTHR33713">
    <property type="entry name" value="ANTITOXIN YAFN-RELATED"/>
    <property type="match status" value="1"/>
</dbReference>
<dbReference type="KEGG" id="fsy:FsymDg_0286"/>
<proteinExistence type="inferred from homology"/>
<dbReference type="RefSeq" id="WP_013871853.1">
    <property type="nucleotide sequence ID" value="NZ_CAAAFP010000026.1"/>
</dbReference>
<reference evidence="3 4" key="1">
    <citation type="submission" date="2011-05" db="EMBL/GenBank/DDBJ databases">
        <title>Complete sequence of chromosome of Frankia symbiont of Datisca glomerata.</title>
        <authorList>
            <consortium name="US DOE Joint Genome Institute"/>
            <person name="Lucas S."/>
            <person name="Han J."/>
            <person name="Lapidus A."/>
            <person name="Cheng J.-F."/>
            <person name="Goodwin L."/>
            <person name="Pitluck S."/>
            <person name="Peters L."/>
            <person name="Mikhailova N."/>
            <person name="Chertkov O."/>
            <person name="Teshima H."/>
            <person name="Han C."/>
            <person name="Tapia R."/>
            <person name="Land M."/>
            <person name="Hauser L."/>
            <person name="Kyrpides N."/>
            <person name="Ivanova N."/>
            <person name="Pagani I."/>
            <person name="Berry A."/>
            <person name="Pawlowski K."/>
            <person name="Persson T."/>
            <person name="Vanden Heuvel B."/>
            <person name="Benson D."/>
            <person name="Woyke T."/>
        </authorList>
    </citation>
    <scope>NUCLEOTIDE SEQUENCE [LARGE SCALE GENOMIC DNA]</scope>
    <source>
        <strain evidence="4">4085684</strain>
    </source>
</reference>
<evidence type="ECO:0000313" key="4">
    <source>
        <dbReference type="Proteomes" id="UP000001549"/>
    </source>
</evidence>
<dbReference type="Proteomes" id="UP000001549">
    <property type="component" value="Chromosome"/>
</dbReference>
<keyword evidence="4" id="KW-1185">Reference proteome</keyword>
<dbReference type="PANTHER" id="PTHR33713:SF9">
    <property type="entry name" value="ANTITOXIN"/>
    <property type="match status" value="1"/>
</dbReference>
<evidence type="ECO:0000313" key="3">
    <source>
        <dbReference type="EMBL" id="AEH07858.1"/>
    </source>
</evidence>
<dbReference type="NCBIfam" id="TIGR01552">
    <property type="entry name" value="phd_fam"/>
    <property type="match status" value="1"/>
</dbReference>
<dbReference type="HOGENOM" id="CLU_163140_1_3_11"/>
<dbReference type="EMBL" id="CP002801">
    <property type="protein sequence ID" value="AEH07858.1"/>
    <property type="molecule type" value="Genomic_DNA"/>
</dbReference>
<dbReference type="InterPro" id="IPR006442">
    <property type="entry name" value="Antitoxin_Phd/YefM"/>
</dbReference>
<dbReference type="eggNOG" id="COG2161">
    <property type="taxonomic scope" value="Bacteria"/>
</dbReference>
<dbReference type="Pfam" id="PF02604">
    <property type="entry name" value="PhdYeFM_antitox"/>
    <property type="match status" value="1"/>
</dbReference>
<dbReference type="AlphaFoldDB" id="F8B3M1"/>
<accession>F8B3M1</accession>
<dbReference type="InterPro" id="IPR036165">
    <property type="entry name" value="YefM-like_sf"/>
</dbReference>
<evidence type="ECO:0000256" key="1">
    <source>
        <dbReference type="ARBA" id="ARBA00009981"/>
    </source>
</evidence>
<gene>
    <name evidence="3" type="ordered locus">FsymDg_0286</name>
</gene>
<evidence type="ECO:0000256" key="2">
    <source>
        <dbReference type="RuleBase" id="RU362080"/>
    </source>
</evidence>
<dbReference type="InterPro" id="IPR051405">
    <property type="entry name" value="phD/YefM_antitoxin"/>
</dbReference>
<comment type="similarity">
    <text evidence="1 2">Belongs to the phD/YefM antitoxin family.</text>
</comment>
<dbReference type="STRING" id="656024.FsymDg_0286"/>
<comment type="function">
    <text evidence="2">Antitoxin component of a type II toxin-antitoxin (TA) system.</text>
</comment>